<keyword evidence="3" id="KW-1185">Reference proteome</keyword>
<proteinExistence type="predicted"/>
<organism evidence="2 3">
    <name type="scientific">Steinernema carpocapsae</name>
    <name type="common">Entomopathogenic nematode</name>
    <dbReference type="NCBI Taxonomy" id="34508"/>
    <lineage>
        <taxon>Eukaryota</taxon>
        <taxon>Metazoa</taxon>
        <taxon>Ecdysozoa</taxon>
        <taxon>Nematoda</taxon>
        <taxon>Chromadorea</taxon>
        <taxon>Rhabditida</taxon>
        <taxon>Tylenchina</taxon>
        <taxon>Panagrolaimomorpha</taxon>
        <taxon>Strongyloidoidea</taxon>
        <taxon>Steinernematidae</taxon>
        <taxon>Steinernema</taxon>
    </lineage>
</organism>
<gene>
    <name evidence="2" type="ORF">L596_001752</name>
</gene>
<reference evidence="2 3" key="1">
    <citation type="journal article" date="2015" name="Genome Biol.">
        <title>Comparative genomics of Steinernema reveals deeply conserved gene regulatory networks.</title>
        <authorList>
            <person name="Dillman A.R."/>
            <person name="Macchietto M."/>
            <person name="Porter C.F."/>
            <person name="Rogers A."/>
            <person name="Williams B."/>
            <person name="Antoshechkin I."/>
            <person name="Lee M.M."/>
            <person name="Goodwin Z."/>
            <person name="Lu X."/>
            <person name="Lewis E.E."/>
            <person name="Goodrich-Blair H."/>
            <person name="Stock S.P."/>
            <person name="Adams B.J."/>
            <person name="Sternberg P.W."/>
            <person name="Mortazavi A."/>
        </authorList>
    </citation>
    <scope>NUCLEOTIDE SEQUENCE [LARGE SCALE GENOMIC DNA]</scope>
    <source>
        <strain evidence="2 3">ALL</strain>
    </source>
</reference>
<feature type="region of interest" description="Disordered" evidence="1">
    <location>
        <begin position="215"/>
        <end position="238"/>
    </location>
</feature>
<name>A0A4U8UM09_STECR</name>
<comment type="caution">
    <text evidence="2">The sequence shown here is derived from an EMBL/GenBank/DDBJ whole genome shotgun (WGS) entry which is preliminary data.</text>
</comment>
<dbReference type="EMBL" id="AZBU02000001">
    <property type="protein sequence ID" value="TMS34100.1"/>
    <property type="molecule type" value="Genomic_DNA"/>
</dbReference>
<evidence type="ECO:0000256" key="1">
    <source>
        <dbReference type="SAM" id="MobiDB-lite"/>
    </source>
</evidence>
<evidence type="ECO:0000313" key="2">
    <source>
        <dbReference type="EMBL" id="TMS34100.1"/>
    </source>
</evidence>
<accession>A0A4U8UM09</accession>
<reference evidence="2 3" key="2">
    <citation type="journal article" date="2019" name="G3 (Bethesda)">
        <title>Hybrid Assembly of the Genome of the Entomopathogenic Nematode Steinernema carpocapsae Identifies the X-Chromosome.</title>
        <authorList>
            <person name="Serra L."/>
            <person name="Macchietto M."/>
            <person name="Macias-Munoz A."/>
            <person name="McGill C.J."/>
            <person name="Rodriguez I.M."/>
            <person name="Rodriguez B."/>
            <person name="Murad R."/>
            <person name="Mortazavi A."/>
        </authorList>
    </citation>
    <scope>NUCLEOTIDE SEQUENCE [LARGE SCALE GENOMIC DNA]</scope>
    <source>
        <strain evidence="2 3">ALL</strain>
    </source>
</reference>
<evidence type="ECO:0000313" key="3">
    <source>
        <dbReference type="Proteomes" id="UP000298663"/>
    </source>
</evidence>
<dbReference type="AlphaFoldDB" id="A0A4U8UM09"/>
<protein>
    <submittedName>
        <fullName evidence="2">Uncharacterized protein</fullName>
    </submittedName>
</protein>
<sequence length="238" mass="28088">MASLLHAQDSPSIAPEDSVFYPERVGQFHFQPFEESLQYTRVIDETFECAKKSKPEEDKVIKEYKAMKRRSTLFQCTREYEMLRLVAFLRHVRCFRSILAPVGRARFPETVIAHVWAKVLCRMIDHGHEEFEKFDAGIMEEVLKKLRESTWFKFYVDPECRQWSHSLNEVDFILVQLYPDIVADNEGHLARRYPSRTTVIHTIRRLDTIEELPEEFPDEKPKEIVEDTETESSSVKTV</sequence>
<dbReference type="Proteomes" id="UP000298663">
    <property type="component" value="Unassembled WGS sequence"/>
</dbReference>